<dbReference type="InterPro" id="IPR013324">
    <property type="entry name" value="RNA_pol_sigma_r3/r4-like"/>
</dbReference>
<dbReference type="PANTHER" id="PTHR30376">
    <property type="entry name" value="SIGMA FACTOR RPOH HEAT SHOCK RELATED"/>
    <property type="match status" value="1"/>
</dbReference>
<dbReference type="InterPro" id="IPR036388">
    <property type="entry name" value="WH-like_DNA-bd_sf"/>
</dbReference>
<dbReference type="GO" id="GO:0016987">
    <property type="term" value="F:sigma factor activity"/>
    <property type="evidence" value="ECO:0007669"/>
    <property type="project" value="UniProtKB-KW"/>
</dbReference>
<keyword evidence="2" id="KW-0749">Sporulation</keyword>
<dbReference type="InterPro" id="IPR050813">
    <property type="entry name" value="Sigma-70_Factor"/>
</dbReference>
<evidence type="ECO:0000256" key="4">
    <source>
        <dbReference type="ARBA" id="ARBA00023082"/>
    </source>
</evidence>
<comment type="caution">
    <text evidence="9">The sequence shown here is derived from an EMBL/GenBank/DDBJ whole genome shotgun (WGS) entry which is preliminary data.</text>
</comment>
<dbReference type="InterPro" id="IPR014284">
    <property type="entry name" value="RNA_pol_sigma-70_dom"/>
</dbReference>
<dbReference type="Proteomes" id="UP001157946">
    <property type="component" value="Unassembled WGS sequence"/>
</dbReference>
<dbReference type="FunFam" id="1.20.120.1810:FF:000003">
    <property type="entry name" value="RNA polymerase sigma factor"/>
    <property type="match status" value="1"/>
</dbReference>
<dbReference type="CDD" id="cd06171">
    <property type="entry name" value="Sigma70_r4"/>
    <property type="match status" value="1"/>
</dbReference>
<comment type="function">
    <text evidence="7">Sigma factors are initiation factors that promote the attachment of RNA polymerase to specific initiation sites and are then released.</text>
</comment>
<dbReference type="GO" id="GO:0003677">
    <property type="term" value="F:DNA binding"/>
    <property type="evidence" value="ECO:0007669"/>
    <property type="project" value="UniProtKB-KW"/>
</dbReference>
<evidence type="ECO:0000256" key="3">
    <source>
        <dbReference type="ARBA" id="ARBA00023015"/>
    </source>
</evidence>
<evidence type="ECO:0000259" key="8">
    <source>
        <dbReference type="PROSITE" id="PS50943"/>
    </source>
</evidence>
<comment type="similarity">
    <text evidence="1 7">Belongs to the sigma-70 factor family.</text>
</comment>
<dbReference type="GO" id="GO:0006352">
    <property type="term" value="P:DNA-templated transcription initiation"/>
    <property type="evidence" value="ECO:0007669"/>
    <property type="project" value="InterPro"/>
</dbReference>
<dbReference type="PROSITE" id="PS00715">
    <property type="entry name" value="SIGMA70_1"/>
    <property type="match status" value="1"/>
</dbReference>
<dbReference type="SUPFAM" id="SSF88659">
    <property type="entry name" value="Sigma3 and sigma4 domains of RNA polymerase sigma factors"/>
    <property type="match status" value="1"/>
</dbReference>
<dbReference type="InterPro" id="IPR013325">
    <property type="entry name" value="RNA_pol_sigma_r2"/>
</dbReference>
<dbReference type="PANTHER" id="PTHR30376:SF3">
    <property type="entry name" value="RNA POLYMERASE SIGMA FACTOR RPOH"/>
    <property type="match status" value="1"/>
</dbReference>
<keyword evidence="5 7" id="KW-0238">DNA-binding</keyword>
<evidence type="ECO:0000256" key="1">
    <source>
        <dbReference type="ARBA" id="ARBA00007788"/>
    </source>
</evidence>
<dbReference type="PROSITE" id="PS00716">
    <property type="entry name" value="SIGMA70_2"/>
    <property type="match status" value="1"/>
</dbReference>
<accession>A0AA45WM44</accession>
<evidence type="ECO:0000256" key="6">
    <source>
        <dbReference type="ARBA" id="ARBA00023163"/>
    </source>
</evidence>
<gene>
    <name evidence="9" type="ORF">SAMN06265361_102450</name>
</gene>
<feature type="domain" description="HTH cro/C1-type" evidence="8">
    <location>
        <begin position="197"/>
        <end position="217"/>
    </location>
</feature>
<evidence type="ECO:0000256" key="2">
    <source>
        <dbReference type="ARBA" id="ARBA00022969"/>
    </source>
</evidence>
<dbReference type="Gene3D" id="1.20.120.1810">
    <property type="match status" value="1"/>
</dbReference>
<organism evidence="9 10">
    <name type="scientific">Laceyella tengchongensis</name>
    <dbReference type="NCBI Taxonomy" id="574699"/>
    <lineage>
        <taxon>Bacteria</taxon>
        <taxon>Bacillati</taxon>
        <taxon>Bacillota</taxon>
        <taxon>Bacilli</taxon>
        <taxon>Bacillales</taxon>
        <taxon>Thermoactinomycetaceae</taxon>
        <taxon>Laceyella</taxon>
    </lineage>
</organism>
<dbReference type="RefSeq" id="WP_102993039.1">
    <property type="nucleotide sequence ID" value="NZ_FXTU01000002.1"/>
</dbReference>
<dbReference type="Pfam" id="PF04542">
    <property type="entry name" value="Sigma70_r2"/>
    <property type="match status" value="1"/>
</dbReference>
<sequence length="235" mass="26784">MLGLFTAVAMVIKEMIAFVSYIKNNAFPQPLSEKEEAECLQRLAQGDQEARNKLIEHNLRLVAHIVKKFENTGEDNEDLISIGTIGLIKAIESYQSGKGTKLATYAARCVENEILMFLRSLKKSRKDVSLHDPIGTDKEGNEITFVDILGSDKDEVVDSVELKIERDNIYSHLHILDKREQEVICCRFGLNGEEEKTQREIAKALGISRSYVSRIEKRALIKLLHEYYRSGKKRE</sequence>
<dbReference type="InterPro" id="IPR007630">
    <property type="entry name" value="RNA_pol_sigma70_r4"/>
</dbReference>
<dbReference type="NCBIfam" id="NF004471">
    <property type="entry name" value="PRK05803.1"/>
    <property type="match status" value="1"/>
</dbReference>
<dbReference type="InterPro" id="IPR014209">
    <property type="entry name" value="RNA_pol_sigma-K"/>
</dbReference>
<dbReference type="AlphaFoldDB" id="A0AA45WM44"/>
<dbReference type="PRINTS" id="PR00046">
    <property type="entry name" value="SIGMA70FCT"/>
</dbReference>
<dbReference type="InterPro" id="IPR001387">
    <property type="entry name" value="Cro/C1-type_HTH"/>
</dbReference>
<dbReference type="InterPro" id="IPR000943">
    <property type="entry name" value="RNA_pol_sigma70"/>
</dbReference>
<dbReference type="NCBIfam" id="TIGR02937">
    <property type="entry name" value="sigma70-ECF"/>
    <property type="match status" value="1"/>
</dbReference>
<dbReference type="Gene3D" id="1.10.10.10">
    <property type="entry name" value="Winged helix-like DNA-binding domain superfamily/Winged helix DNA-binding domain"/>
    <property type="match status" value="1"/>
</dbReference>
<keyword evidence="10" id="KW-1185">Reference proteome</keyword>
<keyword evidence="4 7" id="KW-0731">Sigma factor</keyword>
<dbReference type="Pfam" id="PF04545">
    <property type="entry name" value="Sigma70_r4"/>
    <property type="match status" value="1"/>
</dbReference>
<protein>
    <recommendedName>
        <fullName evidence="7">RNA polymerase sigma factor</fullName>
    </recommendedName>
</protein>
<dbReference type="GO" id="GO:0030435">
    <property type="term" value="P:sporulation resulting in formation of a cellular spore"/>
    <property type="evidence" value="ECO:0007669"/>
    <property type="project" value="UniProtKB-KW"/>
</dbReference>
<name>A0AA45WM44_9BACL</name>
<dbReference type="EMBL" id="FXTU01000002">
    <property type="protein sequence ID" value="SMP13255.1"/>
    <property type="molecule type" value="Genomic_DNA"/>
</dbReference>
<keyword evidence="3 7" id="KW-0805">Transcription regulation</keyword>
<reference evidence="9" key="1">
    <citation type="submission" date="2017-05" db="EMBL/GenBank/DDBJ databases">
        <authorList>
            <person name="Varghese N."/>
            <person name="Submissions S."/>
        </authorList>
    </citation>
    <scope>NUCLEOTIDE SEQUENCE</scope>
    <source>
        <strain evidence="9">DSM 45262</strain>
    </source>
</reference>
<dbReference type="PROSITE" id="PS50943">
    <property type="entry name" value="HTH_CROC1"/>
    <property type="match status" value="1"/>
</dbReference>
<dbReference type="FunFam" id="1.10.10.10:FF:000197">
    <property type="entry name" value="RNA polymerase sigma factor"/>
    <property type="match status" value="1"/>
</dbReference>
<keyword evidence="6 7" id="KW-0804">Transcription</keyword>
<evidence type="ECO:0000313" key="9">
    <source>
        <dbReference type="EMBL" id="SMP13255.1"/>
    </source>
</evidence>
<evidence type="ECO:0000313" key="10">
    <source>
        <dbReference type="Proteomes" id="UP001157946"/>
    </source>
</evidence>
<dbReference type="InterPro" id="IPR007627">
    <property type="entry name" value="RNA_pol_sigma70_r2"/>
</dbReference>
<proteinExistence type="inferred from homology"/>
<evidence type="ECO:0000256" key="5">
    <source>
        <dbReference type="ARBA" id="ARBA00023125"/>
    </source>
</evidence>
<dbReference type="NCBIfam" id="TIGR02846">
    <property type="entry name" value="spore_sigmaK"/>
    <property type="match status" value="1"/>
</dbReference>
<dbReference type="SUPFAM" id="SSF88946">
    <property type="entry name" value="Sigma2 domain of RNA polymerase sigma factors"/>
    <property type="match status" value="1"/>
</dbReference>
<evidence type="ECO:0000256" key="7">
    <source>
        <dbReference type="RuleBase" id="RU362124"/>
    </source>
</evidence>
<dbReference type="PIRSF" id="PIRSF000770">
    <property type="entry name" value="RNA_pol_sigma-SigE/K"/>
    <property type="match status" value="1"/>
</dbReference>